<dbReference type="AlphaFoldDB" id="A0A127ZAN4"/>
<reference evidence="2" key="1">
    <citation type="submission" date="2014-06" db="EMBL/GenBank/DDBJ databases">
        <authorList>
            <person name="Ju J."/>
            <person name="Zhang J."/>
        </authorList>
    </citation>
    <scope>NUCLEOTIDE SEQUENCE</scope>
    <source>
        <strain evidence="2">SscI8</strain>
    </source>
</reference>
<gene>
    <name evidence="2" type="ORF">SPSC_01764</name>
</gene>
<accession>A0A127ZAN4</accession>
<sequence>MSDKKWMQREKLKLPRNADIASKYGKMIDAIAEAASEDETDDDEPEFSADPLTPPAGKCYKLILQPWQARKLHEIIRTLDHHHKLHAHNPVGHQVHSARFAINPLADSTASPVPPTSYHWMVNEASAIARPKLVEHVQVNLPTEYMQSSLRWGARPPYEVRDPAEEGRVGNAAEAETSRSGDGGAAVGVGVGVAVGGGDAVASPSAEGEASAGERPVALRSQGGVEVVVESGSVDAIHPALCGHRADSSSGGAK</sequence>
<feature type="compositionally biased region" description="Basic and acidic residues" evidence="1">
    <location>
        <begin position="158"/>
        <end position="168"/>
    </location>
</feature>
<name>A0A127ZAN4_9BASI</name>
<proteinExistence type="predicted"/>
<evidence type="ECO:0000256" key="1">
    <source>
        <dbReference type="SAM" id="MobiDB-lite"/>
    </source>
</evidence>
<feature type="region of interest" description="Disordered" evidence="1">
    <location>
        <begin position="156"/>
        <end position="185"/>
    </location>
</feature>
<dbReference type="EMBL" id="LK056662">
    <property type="protein sequence ID" value="CDU23134.1"/>
    <property type="molecule type" value="Genomic_DNA"/>
</dbReference>
<protein>
    <submittedName>
        <fullName evidence="2">Uncharacterized protein</fullName>
    </submittedName>
</protein>
<organism evidence="2">
    <name type="scientific">Sporisorium scitamineum</name>
    <dbReference type="NCBI Taxonomy" id="49012"/>
    <lineage>
        <taxon>Eukaryota</taxon>
        <taxon>Fungi</taxon>
        <taxon>Dikarya</taxon>
        <taxon>Basidiomycota</taxon>
        <taxon>Ustilaginomycotina</taxon>
        <taxon>Ustilaginomycetes</taxon>
        <taxon>Ustilaginales</taxon>
        <taxon>Ustilaginaceae</taxon>
        <taxon>Sporisorium</taxon>
    </lineage>
</organism>
<evidence type="ECO:0000313" key="2">
    <source>
        <dbReference type="EMBL" id="CDU23134.1"/>
    </source>
</evidence>